<dbReference type="EMBL" id="CACRXK020005348">
    <property type="protein sequence ID" value="CAB4005899.1"/>
    <property type="molecule type" value="Genomic_DNA"/>
</dbReference>
<name>A0A7D9EAR1_PARCT</name>
<evidence type="ECO:0000256" key="7">
    <source>
        <dbReference type="SAM" id="MobiDB-lite"/>
    </source>
</evidence>
<comment type="similarity">
    <text evidence="6">Belongs to the Hyccin family.</text>
</comment>
<keyword evidence="5" id="KW-0472">Membrane</keyword>
<dbReference type="GO" id="GO:0005886">
    <property type="term" value="C:plasma membrane"/>
    <property type="evidence" value="ECO:0007669"/>
    <property type="project" value="UniProtKB-SubCell"/>
</dbReference>
<sequence length="387" mass="43355">MIGQIIQFLMTHQNNELAELVYSSLFTLYQNGGDLQKAFVLHFLPALVWEYLFISSNHGQKGYGKLEAVLLAIYNAEVVDEDGKTKYQKFRLPSLSRPSLYHEPSLAKSGTSTLTESALSRHEQSEVVYRLDGPGQKLTRIPACHRFAVIAFVLEHYNHYIAFMGEASLDAACKMALLAASCGFKDLCMKTDCDKDLEKLSECSRIPLDNATLVQLVYIIYYALYDGFSKPARRAFEALHFRAEYGLFSQAYLLTRSIEHLLESQDDDMAPLGLDMSKLSDCSVQSLPKCLDVKSTPWKRRCPYELLLADKPVPSVLELDETLFTSKLKLPTKDSRPKKARSWTNISSGKPSPVVSSVKSPGSLDTTDSSNTPNLPRVEHFEMVTGV</sequence>
<evidence type="ECO:0000256" key="2">
    <source>
        <dbReference type="ARBA" id="ARBA00004514"/>
    </source>
</evidence>
<dbReference type="InterPro" id="IPR018619">
    <property type="entry name" value="Hyccin"/>
</dbReference>
<evidence type="ECO:0000256" key="5">
    <source>
        <dbReference type="ARBA" id="ARBA00023136"/>
    </source>
</evidence>
<dbReference type="GO" id="GO:0005829">
    <property type="term" value="C:cytosol"/>
    <property type="evidence" value="ECO:0007669"/>
    <property type="project" value="UniProtKB-SubCell"/>
</dbReference>
<comment type="subcellular location">
    <subcellularLocation>
        <location evidence="1">Cell membrane</location>
    </subcellularLocation>
    <subcellularLocation>
        <location evidence="2">Cytoplasm</location>
        <location evidence="2">Cytosol</location>
    </subcellularLocation>
</comment>
<feature type="compositionally biased region" description="Polar residues" evidence="7">
    <location>
        <begin position="364"/>
        <end position="374"/>
    </location>
</feature>
<comment type="caution">
    <text evidence="8">The sequence shown here is derived from an EMBL/GenBank/DDBJ whole genome shotgun (WGS) entry which is preliminary data.</text>
</comment>
<dbReference type="OrthoDB" id="18937at2759"/>
<dbReference type="GO" id="GO:0046854">
    <property type="term" value="P:phosphatidylinositol phosphate biosynthetic process"/>
    <property type="evidence" value="ECO:0007669"/>
    <property type="project" value="TreeGrafter"/>
</dbReference>
<reference evidence="8" key="1">
    <citation type="submission" date="2020-04" db="EMBL/GenBank/DDBJ databases">
        <authorList>
            <person name="Alioto T."/>
            <person name="Alioto T."/>
            <person name="Gomez Garrido J."/>
        </authorList>
    </citation>
    <scope>NUCLEOTIDE SEQUENCE</scope>
    <source>
        <strain evidence="8">A484AB</strain>
    </source>
</reference>
<dbReference type="PANTHER" id="PTHR31220">
    <property type="entry name" value="HYCCIN RELATED"/>
    <property type="match status" value="1"/>
</dbReference>
<keyword evidence="4" id="KW-0963">Cytoplasm</keyword>
<proteinExistence type="inferred from homology"/>
<evidence type="ECO:0000256" key="3">
    <source>
        <dbReference type="ARBA" id="ARBA00022475"/>
    </source>
</evidence>
<feature type="compositionally biased region" description="Low complexity" evidence="7">
    <location>
        <begin position="347"/>
        <end position="363"/>
    </location>
</feature>
<dbReference type="Proteomes" id="UP001152795">
    <property type="component" value="Unassembled WGS sequence"/>
</dbReference>
<evidence type="ECO:0000313" key="8">
    <source>
        <dbReference type="EMBL" id="CAB4005899.1"/>
    </source>
</evidence>
<dbReference type="AlphaFoldDB" id="A0A7D9EAR1"/>
<evidence type="ECO:0000256" key="4">
    <source>
        <dbReference type="ARBA" id="ARBA00022490"/>
    </source>
</evidence>
<accession>A0A7D9EAR1</accession>
<evidence type="ECO:0000313" key="9">
    <source>
        <dbReference type="Proteomes" id="UP001152795"/>
    </source>
</evidence>
<keyword evidence="9" id="KW-1185">Reference proteome</keyword>
<keyword evidence="3" id="KW-1003">Cell membrane</keyword>
<gene>
    <name evidence="8" type="ORF">PACLA_8A043883</name>
</gene>
<dbReference type="Pfam" id="PF09790">
    <property type="entry name" value="Hyccin"/>
    <property type="match status" value="1"/>
</dbReference>
<dbReference type="GO" id="GO:0072659">
    <property type="term" value="P:protein localization to plasma membrane"/>
    <property type="evidence" value="ECO:0007669"/>
    <property type="project" value="TreeGrafter"/>
</dbReference>
<dbReference type="PANTHER" id="PTHR31220:SF1">
    <property type="entry name" value="GH21176P"/>
    <property type="match status" value="1"/>
</dbReference>
<feature type="region of interest" description="Disordered" evidence="7">
    <location>
        <begin position="331"/>
        <end position="376"/>
    </location>
</feature>
<protein>
    <submittedName>
        <fullName evidence="8">Uncharacterized protein</fullName>
    </submittedName>
</protein>
<evidence type="ECO:0000256" key="1">
    <source>
        <dbReference type="ARBA" id="ARBA00004236"/>
    </source>
</evidence>
<evidence type="ECO:0000256" key="6">
    <source>
        <dbReference type="ARBA" id="ARBA00034482"/>
    </source>
</evidence>
<organism evidence="8 9">
    <name type="scientific">Paramuricea clavata</name>
    <name type="common">Red gorgonian</name>
    <name type="synonym">Violescent sea-whip</name>
    <dbReference type="NCBI Taxonomy" id="317549"/>
    <lineage>
        <taxon>Eukaryota</taxon>
        <taxon>Metazoa</taxon>
        <taxon>Cnidaria</taxon>
        <taxon>Anthozoa</taxon>
        <taxon>Octocorallia</taxon>
        <taxon>Malacalcyonacea</taxon>
        <taxon>Plexauridae</taxon>
        <taxon>Paramuricea</taxon>
    </lineage>
</organism>